<feature type="domain" description="Trigger factor C-terminal" evidence="11">
    <location>
        <begin position="268"/>
        <end position="420"/>
    </location>
</feature>
<evidence type="ECO:0000256" key="4">
    <source>
        <dbReference type="ARBA" id="ARBA00013194"/>
    </source>
</evidence>
<evidence type="ECO:0000256" key="2">
    <source>
        <dbReference type="ARBA" id="ARBA00004496"/>
    </source>
</evidence>
<dbReference type="EMBL" id="JBCGDO010000001">
    <property type="protein sequence ID" value="MEM0541387.1"/>
    <property type="molecule type" value="Genomic_DNA"/>
</dbReference>
<dbReference type="InterPro" id="IPR008881">
    <property type="entry name" value="Trigger_fac_ribosome-bd_bac"/>
</dbReference>
<dbReference type="Gene3D" id="1.10.3120.10">
    <property type="entry name" value="Trigger factor, C-terminal domain"/>
    <property type="match status" value="1"/>
</dbReference>
<dbReference type="InterPro" id="IPR037041">
    <property type="entry name" value="Trigger_fac_C_sf"/>
</dbReference>
<evidence type="ECO:0000259" key="10">
    <source>
        <dbReference type="Pfam" id="PF05697"/>
    </source>
</evidence>
<dbReference type="Pfam" id="PF05697">
    <property type="entry name" value="Trigger_N"/>
    <property type="match status" value="1"/>
</dbReference>
<keyword evidence="6" id="KW-0697">Rotamase</keyword>
<dbReference type="NCBIfam" id="TIGR00115">
    <property type="entry name" value="tig"/>
    <property type="match status" value="1"/>
</dbReference>
<keyword evidence="8 12" id="KW-0413">Isomerase</keyword>
<reference evidence="12 13" key="1">
    <citation type="submission" date="2024-03" db="EMBL/GenBank/DDBJ databases">
        <title>Two novel species of the genus Flavobacterium exhibiting potentially degradation of complex polysaccharides.</title>
        <authorList>
            <person name="Lian X."/>
        </authorList>
    </citation>
    <scope>NUCLEOTIDE SEQUENCE [LARGE SCALE GENOMIC DNA]</scope>
    <source>
        <strain evidence="13">j3</strain>
    </source>
</reference>
<dbReference type="SUPFAM" id="SSF102735">
    <property type="entry name" value="Trigger factor ribosome-binding domain"/>
    <property type="match status" value="1"/>
</dbReference>
<dbReference type="GO" id="GO:0003755">
    <property type="term" value="F:peptidyl-prolyl cis-trans isomerase activity"/>
    <property type="evidence" value="ECO:0007669"/>
    <property type="project" value="UniProtKB-EC"/>
</dbReference>
<comment type="caution">
    <text evidence="12">The sequence shown here is derived from an EMBL/GenBank/DDBJ whole genome shotgun (WGS) entry which is preliminary data.</text>
</comment>
<dbReference type="InterPro" id="IPR008880">
    <property type="entry name" value="Trigger_fac_C"/>
</dbReference>
<protein>
    <recommendedName>
        <fullName evidence="5">Trigger factor</fullName>
        <ecNumber evidence="4">5.2.1.8</ecNumber>
    </recommendedName>
    <alternativeName>
        <fullName evidence="9">PPIase</fullName>
    </alternativeName>
</protein>
<dbReference type="InterPro" id="IPR027304">
    <property type="entry name" value="Trigger_fact/SurA_dom_sf"/>
</dbReference>
<accession>A0ABU9N3K1</accession>
<keyword evidence="13" id="KW-1185">Reference proteome</keyword>
<comment type="subcellular location">
    <subcellularLocation>
        <location evidence="2">Cytoplasm</location>
    </subcellularLocation>
</comment>
<gene>
    <name evidence="12" type="primary">tig</name>
    <name evidence="12" type="ORF">WFZ85_02060</name>
</gene>
<evidence type="ECO:0000256" key="7">
    <source>
        <dbReference type="ARBA" id="ARBA00023186"/>
    </source>
</evidence>
<sequence>MNITRNNVDAINAVVTVEISKSDYADKVEKVLANYRKNAAIPGFRKGAVPMSLIQKQYGKAVLLEEVNKLLQENLNKYLVEEKLDILGNPLPKVTEDFNWDVDDYKFEFELGLTPEFSVDLSANNDLVHYKIVADDKMLNDQVTHIQKQYGKLIAKDTVEEGNDVSGIFANEEKGINNRTTLSLDVFADKNVAKSFIGKKVGDVISLNTKGLFEDDHKLMDFLAIGHDEVHGLDVDVTFTIDEVTAHEPAVLDQELFDKLFGPKVITSVEELKAKIKEDLEKQFTQQADQKFLNDVTEFLITTTKFDLPSEFLKKWIQTAGENPFSAEEAEVEYSKSENGLRYQLIEGKVMQENNLQITFEDLKSYTSEVIKKQMAQFGQLNPTDEDVQGIVARVMSNQDEVKRLSEQVMSEKMLHLYKDKVKAKIKEVSYEDFIKAMYGELSTK</sequence>
<dbReference type="InterPro" id="IPR036611">
    <property type="entry name" value="Trigger_fac_ribosome-bd_sf"/>
</dbReference>
<organism evidence="12 13">
    <name type="scientific">Flavobacterium aureirubrum</name>
    <dbReference type="NCBI Taxonomy" id="3133147"/>
    <lineage>
        <taxon>Bacteria</taxon>
        <taxon>Pseudomonadati</taxon>
        <taxon>Bacteroidota</taxon>
        <taxon>Flavobacteriia</taxon>
        <taxon>Flavobacteriales</taxon>
        <taxon>Flavobacteriaceae</taxon>
        <taxon>Flavobacterium</taxon>
    </lineage>
</organism>
<feature type="domain" description="Trigger factor ribosome-binding bacterial" evidence="10">
    <location>
        <begin position="1"/>
        <end position="145"/>
    </location>
</feature>
<evidence type="ECO:0000256" key="8">
    <source>
        <dbReference type="ARBA" id="ARBA00023235"/>
    </source>
</evidence>
<dbReference type="PANTHER" id="PTHR30560:SF3">
    <property type="entry name" value="TRIGGER FACTOR-LIKE PROTEIN TIG, CHLOROPLASTIC"/>
    <property type="match status" value="1"/>
</dbReference>
<dbReference type="Pfam" id="PF05698">
    <property type="entry name" value="Trigger_C"/>
    <property type="match status" value="1"/>
</dbReference>
<comment type="similarity">
    <text evidence="3">Belongs to the FKBP-type PPIase family. Tig subfamily.</text>
</comment>
<evidence type="ECO:0000256" key="6">
    <source>
        <dbReference type="ARBA" id="ARBA00023110"/>
    </source>
</evidence>
<evidence type="ECO:0000256" key="9">
    <source>
        <dbReference type="ARBA" id="ARBA00029986"/>
    </source>
</evidence>
<keyword evidence="7" id="KW-0143">Chaperone</keyword>
<evidence type="ECO:0000256" key="5">
    <source>
        <dbReference type="ARBA" id="ARBA00016902"/>
    </source>
</evidence>
<dbReference type="InterPro" id="IPR005215">
    <property type="entry name" value="Trig_fac"/>
</dbReference>
<dbReference type="SUPFAM" id="SSF109998">
    <property type="entry name" value="Triger factor/SurA peptide-binding domain-like"/>
    <property type="match status" value="1"/>
</dbReference>
<name>A0ABU9N3K1_9FLAO</name>
<evidence type="ECO:0000313" key="12">
    <source>
        <dbReference type="EMBL" id="MEM0541387.1"/>
    </source>
</evidence>
<dbReference type="Gene3D" id="3.30.70.1050">
    <property type="entry name" value="Trigger factor ribosome-binding domain"/>
    <property type="match status" value="1"/>
</dbReference>
<dbReference type="RefSeq" id="WP_342694618.1">
    <property type="nucleotide sequence ID" value="NZ_JBCGDO010000001.1"/>
</dbReference>
<dbReference type="Proteomes" id="UP001460072">
    <property type="component" value="Unassembled WGS sequence"/>
</dbReference>
<evidence type="ECO:0000259" key="11">
    <source>
        <dbReference type="Pfam" id="PF05698"/>
    </source>
</evidence>
<proteinExistence type="inferred from homology"/>
<evidence type="ECO:0000256" key="1">
    <source>
        <dbReference type="ARBA" id="ARBA00000971"/>
    </source>
</evidence>
<dbReference type="PANTHER" id="PTHR30560">
    <property type="entry name" value="TRIGGER FACTOR CHAPERONE AND PEPTIDYL-PROLYL CIS/TRANS ISOMERASE"/>
    <property type="match status" value="1"/>
</dbReference>
<evidence type="ECO:0000313" key="13">
    <source>
        <dbReference type="Proteomes" id="UP001460072"/>
    </source>
</evidence>
<comment type="catalytic activity">
    <reaction evidence="1">
        <text>[protein]-peptidylproline (omega=180) = [protein]-peptidylproline (omega=0)</text>
        <dbReference type="Rhea" id="RHEA:16237"/>
        <dbReference type="Rhea" id="RHEA-COMP:10747"/>
        <dbReference type="Rhea" id="RHEA-COMP:10748"/>
        <dbReference type="ChEBI" id="CHEBI:83833"/>
        <dbReference type="ChEBI" id="CHEBI:83834"/>
        <dbReference type="EC" id="5.2.1.8"/>
    </reaction>
</comment>
<dbReference type="PIRSF" id="PIRSF003095">
    <property type="entry name" value="Trigger_factor"/>
    <property type="match status" value="1"/>
</dbReference>
<dbReference type="EC" id="5.2.1.8" evidence="4"/>
<evidence type="ECO:0000256" key="3">
    <source>
        <dbReference type="ARBA" id="ARBA00005464"/>
    </source>
</evidence>